<evidence type="ECO:0000256" key="1">
    <source>
        <dbReference type="ARBA" id="ARBA00004442"/>
    </source>
</evidence>
<dbReference type="EMBL" id="BMJB01000003">
    <property type="protein sequence ID" value="GGA78922.1"/>
    <property type="molecule type" value="Genomic_DNA"/>
</dbReference>
<reference evidence="5" key="2">
    <citation type="submission" date="2020-09" db="EMBL/GenBank/DDBJ databases">
        <authorList>
            <person name="Sun Q."/>
            <person name="Zhou Y."/>
        </authorList>
    </citation>
    <scope>NUCLEOTIDE SEQUENCE</scope>
    <source>
        <strain evidence="5">CGMCC 1.15447</strain>
    </source>
</reference>
<evidence type="ECO:0000313" key="5">
    <source>
        <dbReference type="EMBL" id="GGA78922.1"/>
    </source>
</evidence>
<organism evidence="5 6">
    <name type="scientific">Edaphobacter acidisoli</name>
    <dbReference type="NCBI Taxonomy" id="2040573"/>
    <lineage>
        <taxon>Bacteria</taxon>
        <taxon>Pseudomonadati</taxon>
        <taxon>Acidobacteriota</taxon>
        <taxon>Terriglobia</taxon>
        <taxon>Terriglobales</taxon>
        <taxon>Acidobacteriaceae</taxon>
        <taxon>Edaphobacter</taxon>
    </lineage>
</organism>
<sequence>MITTVDENLTKTLGRHQLFFGGRYRHERLGILPDRTADQFDFSNTTTAEYDPTSGKNFTALPNTGYVDADFYLGSPYYYDIRLNAPYEHWRNQEFDLYFQDDYHVNNKLTVNLGLRWEAHPVATEQYNLINGFDVKTGAVVLGEPASFYIQKGFTTQAIINNLENIGVKFETAQQAGLPPHLVYGNNAIFDPRIGFAYAPFGSGRGTVFRAGYGRYSYPIPLRNFYASAKANEPFAGQYFTRFDSASYTPDGLPNYFLRAPQTLVAGQNTTNVIDTSSTNAIVAGSPTEFYLNPHYPPNLVQELNATVEQPMKPNSVLRVSYVFDHATNLDQEYEYNNAMSTYVYETTYGVTPPNSLAQQPYSPVYSGGGLVSDDRNGFSNYNALQANYQRLYKNGYAYQLSYVFARAWRVGGNAFRDGTIYPAADYAPGTLSYNDYDSLNRMENYGIDSAIPEHHIAFNGLIDLPIGRGKRYLGNVNRFINELVGGYQIAFDGNVTTQYFQPSSSNWGGFNPMGTGSINPIKVYKKKYKVADCSSSTTSATCLPGYLWYNGFISPLLISGSNPCGSPNVISGIPASYLPLETPINMNPGTITCSGTTAKPSNSQYLSNNVQVKLNNGSVATVGYSPGPAGVNPYSHTFLRGPWDWNSDISLFKVFPITESTSFRINVDAFNAFNVQGDVNPGSNGIQHFQSSYNTPRQIQISARLTF</sequence>
<dbReference type="Pfam" id="PF25183">
    <property type="entry name" value="OMP_b-brl_4"/>
    <property type="match status" value="1"/>
</dbReference>
<dbReference type="InterPro" id="IPR010917">
    <property type="entry name" value="TonB_rcpt_CS"/>
</dbReference>
<accession>A0A916S195</accession>
<comment type="caution">
    <text evidence="5">The sequence shown here is derived from an EMBL/GenBank/DDBJ whole genome shotgun (WGS) entry which is preliminary data.</text>
</comment>
<keyword evidence="2" id="KW-0472">Membrane</keyword>
<gene>
    <name evidence="5" type="ORF">GCM10011507_32720</name>
</gene>
<dbReference type="GO" id="GO:0009279">
    <property type="term" value="C:cell outer membrane"/>
    <property type="evidence" value="ECO:0007669"/>
    <property type="project" value="UniProtKB-SubCell"/>
</dbReference>
<evidence type="ECO:0000256" key="2">
    <source>
        <dbReference type="ARBA" id="ARBA00023136"/>
    </source>
</evidence>
<protein>
    <recommendedName>
        <fullName evidence="4">TonB-dependent transporter Oar-like beta-barrel domain-containing protein</fullName>
    </recommendedName>
</protein>
<evidence type="ECO:0000313" key="6">
    <source>
        <dbReference type="Proteomes" id="UP000648801"/>
    </source>
</evidence>
<name>A0A916S195_9BACT</name>
<dbReference type="Gene3D" id="2.40.170.20">
    <property type="entry name" value="TonB-dependent receptor, beta-barrel domain"/>
    <property type="match status" value="1"/>
</dbReference>
<evidence type="ECO:0000256" key="3">
    <source>
        <dbReference type="ARBA" id="ARBA00023237"/>
    </source>
</evidence>
<dbReference type="SUPFAM" id="SSF56935">
    <property type="entry name" value="Porins"/>
    <property type="match status" value="1"/>
</dbReference>
<dbReference type="RefSeq" id="WP_188760602.1">
    <property type="nucleotide sequence ID" value="NZ_BMJB01000003.1"/>
</dbReference>
<feature type="domain" description="TonB-dependent transporter Oar-like beta-barrel" evidence="4">
    <location>
        <begin position="4"/>
        <end position="701"/>
    </location>
</feature>
<reference evidence="5" key="1">
    <citation type="journal article" date="2014" name="Int. J. Syst. Evol. Microbiol.">
        <title>Complete genome sequence of Corynebacterium casei LMG S-19264T (=DSM 44701T), isolated from a smear-ripened cheese.</title>
        <authorList>
            <consortium name="US DOE Joint Genome Institute (JGI-PGF)"/>
            <person name="Walter F."/>
            <person name="Albersmeier A."/>
            <person name="Kalinowski J."/>
            <person name="Ruckert C."/>
        </authorList>
    </citation>
    <scope>NUCLEOTIDE SEQUENCE</scope>
    <source>
        <strain evidence="5">CGMCC 1.15447</strain>
    </source>
</reference>
<comment type="subcellular location">
    <subcellularLocation>
        <location evidence="1">Cell outer membrane</location>
    </subcellularLocation>
</comment>
<keyword evidence="6" id="KW-1185">Reference proteome</keyword>
<evidence type="ECO:0000259" key="4">
    <source>
        <dbReference type="Pfam" id="PF25183"/>
    </source>
</evidence>
<dbReference type="InterPro" id="IPR057601">
    <property type="entry name" value="Oar-like_b-barrel"/>
</dbReference>
<dbReference type="InterPro" id="IPR036942">
    <property type="entry name" value="Beta-barrel_TonB_sf"/>
</dbReference>
<dbReference type="Proteomes" id="UP000648801">
    <property type="component" value="Unassembled WGS sequence"/>
</dbReference>
<proteinExistence type="predicted"/>
<keyword evidence="3" id="KW-0998">Cell outer membrane</keyword>
<dbReference type="PROSITE" id="PS01156">
    <property type="entry name" value="TONB_DEPENDENT_REC_2"/>
    <property type="match status" value="1"/>
</dbReference>
<dbReference type="AlphaFoldDB" id="A0A916S195"/>